<dbReference type="InterPro" id="IPR011335">
    <property type="entry name" value="Restrct_endonuc-II-like"/>
</dbReference>
<keyword evidence="3 16" id="KW-0547">Nucleotide-binding</keyword>
<organism evidence="18 19">
    <name type="scientific">Chitinophaga varians</name>
    <dbReference type="NCBI Taxonomy" id="2202339"/>
    <lineage>
        <taxon>Bacteria</taxon>
        <taxon>Pseudomonadati</taxon>
        <taxon>Bacteroidota</taxon>
        <taxon>Chitinophagia</taxon>
        <taxon>Chitinophagales</taxon>
        <taxon>Chitinophagaceae</taxon>
        <taxon>Chitinophaga</taxon>
    </lineage>
</organism>
<reference evidence="18 19" key="1">
    <citation type="submission" date="2020-04" db="EMBL/GenBank/DDBJ databases">
        <authorList>
            <person name="Yin C."/>
        </authorList>
    </citation>
    <scope>NUCLEOTIDE SEQUENCE [LARGE SCALE GENOMIC DNA]</scope>
    <source>
        <strain evidence="18 19">Ae27</strain>
    </source>
</reference>
<evidence type="ECO:0000256" key="13">
    <source>
        <dbReference type="ARBA" id="ARBA00034808"/>
    </source>
</evidence>
<dbReference type="InterPro" id="IPR027417">
    <property type="entry name" value="P-loop_NTPase"/>
</dbReference>
<dbReference type="PANTHER" id="PTHR11070:SF2">
    <property type="entry name" value="ATP-DEPENDENT DNA HELICASE SRS2"/>
    <property type="match status" value="1"/>
</dbReference>
<evidence type="ECO:0000256" key="10">
    <source>
        <dbReference type="ARBA" id="ARBA00023204"/>
    </source>
</evidence>
<evidence type="ECO:0000256" key="7">
    <source>
        <dbReference type="ARBA" id="ARBA00022839"/>
    </source>
</evidence>
<dbReference type="GO" id="GO:0000725">
    <property type="term" value="P:recombinational repair"/>
    <property type="evidence" value="ECO:0007669"/>
    <property type="project" value="TreeGrafter"/>
</dbReference>
<dbReference type="InterPro" id="IPR011604">
    <property type="entry name" value="PDDEXK-like_dom_sf"/>
</dbReference>
<keyword evidence="19" id="KW-1185">Reference proteome</keyword>
<dbReference type="CDD" id="cd17932">
    <property type="entry name" value="DEXQc_UvrD"/>
    <property type="match status" value="1"/>
</dbReference>
<evidence type="ECO:0000256" key="4">
    <source>
        <dbReference type="ARBA" id="ARBA00022763"/>
    </source>
</evidence>
<evidence type="ECO:0000256" key="6">
    <source>
        <dbReference type="ARBA" id="ARBA00022806"/>
    </source>
</evidence>
<evidence type="ECO:0000256" key="12">
    <source>
        <dbReference type="ARBA" id="ARBA00034617"/>
    </source>
</evidence>
<dbReference type="GO" id="GO:0005829">
    <property type="term" value="C:cytosol"/>
    <property type="evidence" value="ECO:0007669"/>
    <property type="project" value="TreeGrafter"/>
</dbReference>
<dbReference type="Gene3D" id="3.40.50.300">
    <property type="entry name" value="P-loop containing nucleotide triphosphate hydrolases"/>
    <property type="match status" value="3"/>
</dbReference>
<dbReference type="GO" id="GO:0003677">
    <property type="term" value="F:DNA binding"/>
    <property type="evidence" value="ECO:0007669"/>
    <property type="project" value="UniProtKB-KW"/>
</dbReference>
<keyword evidence="10" id="KW-0234">DNA repair</keyword>
<evidence type="ECO:0000313" key="18">
    <source>
        <dbReference type="EMBL" id="NLR68540.1"/>
    </source>
</evidence>
<dbReference type="GO" id="GO:0043138">
    <property type="term" value="F:3'-5' DNA helicase activity"/>
    <property type="evidence" value="ECO:0007669"/>
    <property type="project" value="UniProtKB-EC"/>
</dbReference>
<dbReference type="InterPro" id="IPR000212">
    <property type="entry name" value="DNA_helicase_UvrD/REP"/>
</dbReference>
<protein>
    <recommendedName>
        <fullName evidence="13">DNA 3'-5' helicase</fullName>
        <ecNumber evidence="13">5.6.2.4</ecNumber>
    </recommendedName>
    <alternativeName>
        <fullName evidence="14">DNA 3'-5' helicase II</fullName>
    </alternativeName>
</protein>
<feature type="domain" description="UvrD-like helicase ATP-binding" evidence="17">
    <location>
        <begin position="11"/>
        <end position="307"/>
    </location>
</feature>
<dbReference type="InterPro" id="IPR014017">
    <property type="entry name" value="DNA_helicase_UvrD-like_C"/>
</dbReference>
<comment type="catalytic activity">
    <reaction evidence="12">
        <text>Couples ATP hydrolysis with the unwinding of duplex DNA by translocating in the 3'-5' direction.</text>
        <dbReference type="EC" id="5.6.2.4"/>
    </reaction>
</comment>
<evidence type="ECO:0000256" key="1">
    <source>
        <dbReference type="ARBA" id="ARBA00009922"/>
    </source>
</evidence>
<dbReference type="GO" id="GO:0005524">
    <property type="term" value="F:ATP binding"/>
    <property type="evidence" value="ECO:0007669"/>
    <property type="project" value="UniProtKB-UniRule"/>
</dbReference>
<evidence type="ECO:0000256" key="11">
    <source>
        <dbReference type="ARBA" id="ARBA00023235"/>
    </source>
</evidence>
<comment type="similarity">
    <text evidence="1">Belongs to the helicase family. UvrD subfamily.</text>
</comment>
<evidence type="ECO:0000256" key="15">
    <source>
        <dbReference type="ARBA" id="ARBA00048988"/>
    </source>
</evidence>
<evidence type="ECO:0000256" key="2">
    <source>
        <dbReference type="ARBA" id="ARBA00022722"/>
    </source>
</evidence>
<evidence type="ECO:0000256" key="3">
    <source>
        <dbReference type="ARBA" id="ARBA00022741"/>
    </source>
</evidence>
<dbReference type="AlphaFoldDB" id="A0A847RSB5"/>
<dbReference type="Pfam" id="PF00580">
    <property type="entry name" value="UvrD-helicase"/>
    <property type="match status" value="1"/>
</dbReference>
<evidence type="ECO:0000256" key="5">
    <source>
        <dbReference type="ARBA" id="ARBA00022801"/>
    </source>
</evidence>
<keyword evidence="9" id="KW-0238">DNA-binding</keyword>
<dbReference type="GO" id="GO:0004527">
    <property type="term" value="F:exonuclease activity"/>
    <property type="evidence" value="ECO:0007669"/>
    <property type="project" value="UniProtKB-KW"/>
</dbReference>
<keyword evidence="11" id="KW-0413">Isomerase</keyword>
<comment type="catalytic activity">
    <reaction evidence="15">
        <text>ATP + H2O = ADP + phosphate + H(+)</text>
        <dbReference type="Rhea" id="RHEA:13065"/>
        <dbReference type="ChEBI" id="CHEBI:15377"/>
        <dbReference type="ChEBI" id="CHEBI:15378"/>
        <dbReference type="ChEBI" id="CHEBI:30616"/>
        <dbReference type="ChEBI" id="CHEBI:43474"/>
        <dbReference type="ChEBI" id="CHEBI:456216"/>
        <dbReference type="EC" id="5.6.2.4"/>
    </reaction>
</comment>
<keyword evidence="5 16" id="KW-0378">Hydrolase</keyword>
<dbReference type="PROSITE" id="PS51198">
    <property type="entry name" value="UVRD_HELICASE_ATP_BIND"/>
    <property type="match status" value="1"/>
</dbReference>
<dbReference type="EC" id="5.6.2.4" evidence="13"/>
<proteinExistence type="inferred from homology"/>
<dbReference type="GO" id="GO:0033202">
    <property type="term" value="C:DNA helicase complex"/>
    <property type="evidence" value="ECO:0007669"/>
    <property type="project" value="TreeGrafter"/>
</dbReference>
<keyword evidence="6 16" id="KW-0347">Helicase</keyword>
<dbReference type="RefSeq" id="WP_168874507.1">
    <property type="nucleotide sequence ID" value="NZ_JABAIA010000004.1"/>
</dbReference>
<comment type="caution">
    <text evidence="18">The sequence shown here is derived from an EMBL/GenBank/DDBJ whole genome shotgun (WGS) entry which is preliminary data.</text>
</comment>
<dbReference type="Gene3D" id="1.10.10.160">
    <property type="match status" value="1"/>
</dbReference>
<dbReference type="Pfam" id="PF13361">
    <property type="entry name" value="UvrD_C"/>
    <property type="match status" value="1"/>
</dbReference>
<sequence>MSRLAEFIGQTKANEQQKKAITCTEGPLLIIAGPGSGKTFTLVERIVYLVLQGVAAERIFVATFTEKAARELVSRVSNRLREIDMKVNLNAMYIGTLHSLFLRILEENRLETRLKRNYRLLDTFDQQYFIFRNIKSYLQVQDADRLLGSPAASNWDKAQKLISYLSKVSEECLQPSNLKAATETEIRLIGDFYDIYKKQLIEENALDFSTIQTEILDLLQTRPKVLEKLQGAFDYFMIDEYQDTNTIQEKILLLLANRSKNICVVGDDDQSLYRFRGASVRNILEFSNHFPEGNCQRVTLNINYRSTPDIVRFCNNWMMECDWTDGIRTFRFEKSIKAYRQDSSDQPSVIKVSDSGTQEEYFTTIYQFIDALRQSGKLTDLNQIAFLFKSVKNENVVELANFLESKDIPVFSPRSSLFFEREETQLLLGAIIFLFPNLFDDLKWKEEARLSIWDTYLAYKVRFAAKLRSDPDRHNALLQYCRKRAKEHLTLSSNTNYSFSSLLYQLLEFPMFGDYLNTSITKKNNTRAAYNIAMLSKLFYKFEYLYNINVLGPKNLPKVLQQLFNQFLRFVIEGGIEEYEDFDEATPSGCISFMTIHQSKGLEFPITVVGSLNLVPRKQFDQIDIILQNEYYDKPPFEPMEKVKNFDFYRLFYTAFSRAQNLLILTAREQGGQGRNPSKYFETLYRSTPADFNINQLHLNQVTATNVKHEYSFTSHILLYENCPLQYRFYKELEFVEVRTGGVLGGSLLHQTIEDIHKAVLRGEENQLTDDRISDWFNSNYFLLSRQQRSYMHQGQLDALLRQIIRYRDRNTGLWDRIKEAEVDVSLVKDNYILRGTIDLIRGEDDTVELIDFKSGDKPDVNSSDTKDRQLMARYQRQLEVYAHLVEERTGQKVSKMHLYFPKEDEGSPYISFLYNPERITNTIRAFDEVVNKIENKNFDMDTVVKSEKQCGNCDMRYHCNPKQYD</sequence>
<dbReference type="EMBL" id="JABAIA010000004">
    <property type="protein sequence ID" value="NLR68540.1"/>
    <property type="molecule type" value="Genomic_DNA"/>
</dbReference>
<dbReference type="InterPro" id="IPR014016">
    <property type="entry name" value="UvrD-like_ATP-bd"/>
</dbReference>
<dbReference type="SUPFAM" id="SSF52980">
    <property type="entry name" value="Restriction endonuclease-like"/>
    <property type="match status" value="1"/>
</dbReference>
<evidence type="ECO:0000256" key="16">
    <source>
        <dbReference type="PROSITE-ProRule" id="PRU00560"/>
    </source>
</evidence>
<evidence type="ECO:0000259" key="17">
    <source>
        <dbReference type="PROSITE" id="PS51198"/>
    </source>
</evidence>
<evidence type="ECO:0000256" key="14">
    <source>
        <dbReference type="ARBA" id="ARBA00034923"/>
    </source>
</evidence>
<dbReference type="Pfam" id="PF12705">
    <property type="entry name" value="PDDEXK_1"/>
    <property type="match status" value="1"/>
</dbReference>
<dbReference type="Proteomes" id="UP000570474">
    <property type="component" value="Unassembled WGS sequence"/>
</dbReference>
<dbReference type="SUPFAM" id="SSF52540">
    <property type="entry name" value="P-loop containing nucleoside triphosphate hydrolases"/>
    <property type="match status" value="1"/>
</dbReference>
<evidence type="ECO:0000256" key="9">
    <source>
        <dbReference type="ARBA" id="ARBA00023125"/>
    </source>
</evidence>
<keyword evidence="7" id="KW-0269">Exonuclease</keyword>
<dbReference type="PANTHER" id="PTHR11070">
    <property type="entry name" value="UVRD / RECB / PCRA DNA HELICASE FAMILY MEMBER"/>
    <property type="match status" value="1"/>
</dbReference>
<keyword evidence="8 16" id="KW-0067">ATP-binding</keyword>
<gene>
    <name evidence="18" type="ORF">HGH92_29825</name>
</gene>
<dbReference type="Gene3D" id="3.90.320.10">
    <property type="match status" value="1"/>
</dbReference>
<accession>A0A847RSB5</accession>
<keyword evidence="2" id="KW-0540">Nuclease</keyword>
<dbReference type="InterPro" id="IPR013986">
    <property type="entry name" value="DExx_box_DNA_helicase_dom_sf"/>
</dbReference>
<feature type="binding site" evidence="16">
    <location>
        <begin position="32"/>
        <end position="39"/>
    </location>
    <ligand>
        <name>ATP</name>
        <dbReference type="ChEBI" id="CHEBI:30616"/>
    </ligand>
</feature>
<evidence type="ECO:0000256" key="8">
    <source>
        <dbReference type="ARBA" id="ARBA00022840"/>
    </source>
</evidence>
<dbReference type="InterPro" id="IPR038726">
    <property type="entry name" value="PDDEXK_AddAB-type"/>
</dbReference>
<name>A0A847RSB5_9BACT</name>
<keyword evidence="4" id="KW-0227">DNA damage</keyword>
<evidence type="ECO:0000313" key="19">
    <source>
        <dbReference type="Proteomes" id="UP000570474"/>
    </source>
</evidence>